<feature type="compositionally biased region" description="Polar residues" evidence="8">
    <location>
        <begin position="319"/>
        <end position="329"/>
    </location>
</feature>
<dbReference type="Proteomes" id="UP000813463">
    <property type="component" value="Chromosome 1"/>
</dbReference>
<feature type="region of interest" description="Disordered" evidence="8">
    <location>
        <begin position="319"/>
        <end position="372"/>
    </location>
</feature>
<evidence type="ECO:0000256" key="6">
    <source>
        <dbReference type="PROSITE-ProRule" id="PRU00023"/>
    </source>
</evidence>
<keyword evidence="3 7" id="KW-0863">Zinc-finger</keyword>
<feature type="domain" description="C3H1-type" evidence="9">
    <location>
        <begin position="239"/>
        <end position="266"/>
    </location>
</feature>
<dbReference type="GO" id="GO:0008270">
    <property type="term" value="F:zinc ion binding"/>
    <property type="evidence" value="ECO:0007669"/>
    <property type="project" value="UniProtKB-KW"/>
</dbReference>
<dbReference type="RefSeq" id="XP_021862747.1">
    <property type="nucleotide sequence ID" value="XM_022007055.2"/>
</dbReference>
<dbReference type="PROSITE" id="PS50297">
    <property type="entry name" value="ANK_REP_REGION"/>
    <property type="match status" value="2"/>
</dbReference>
<dbReference type="PROSITE" id="PS50088">
    <property type="entry name" value="ANK_REPEAT"/>
    <property type="match status" value="2"/>
</dbReference>
<organism evidence="10 11">
    <name type="scientific">Spinacia oleracea</name>
    <name type="common">Spinach</name>
    <dbReference type="NCBI Taxonomy" id="3562"/>
    <lineage>
        <taxon>Eukaryota</taxon>
        <taxon>Viridiplantae</taxon>
        <taxon>Streptophyta</taxon>
        <taxon>Embryophyta</taxon>
        <taxon>Tracheophyta</taxon>
        <taxon>Spermatophyta</taxon>
        <taxon>Magnoliopsida</taxon>
        <taxon>eudicotyledons</taxon>
        <taxon>Gunneridae</taxon>
        <taxon>Pentapetalae</taxon>
        <taxon>Caryophyllales</taxon>
        <taxon>Chenopodiaceae</taxon>
        <taxon>Chenopodioideae</taxon>
        <taxon>Anserineae</taxon>
        <taxon>Spinacia</taxon>
    </lineage>
</organism>
<evidence type="ECO:0000256" key="5">
    <source>
        <dbReference type="ARBA" id="ARBA00023125"/>
    </source>
</evidence>
<feature type="compositionally biased region" description="Low complexity" evidence="8">
    <location>
        <begin position="400"/>
        <end position="423"/>
    </location>
</feature>
<evidence type="ECO:0000256" key="7">
    <source>
        <dbReference type="PROSITE-ProRule" id="PRU00723"/>
    </source>
</evidence>
<dbReference type="FunFam" id="3.30.1370.210:FF:000007">
    <property type="entry name" value="Zinc finger CCCH domain-containing protein"/>
    <property type="match status" value="1"/>
</dbReference>
<dbReference type="AlphaFoldDB" id="A0A9R0J7P3"/>
<keyword evidence="1 7" id="KW-0479">Metal-binding</keyword>
<feature type="repeat" description="ANK" evidence="6">
    <location>
        <begin position="57"/>
        <end position="81"/>
    </location>
</feature>
<dbReference type="Pfam" id="PF12796">
    <property type="entry name" value="Ank_2"/>
    <property type="match status" value="1"/>
</dbReference>
<evidence type="ECO:0000313" key="10">
    <source>
        <dbReference type="Proteomes" id="UP000813463"/>
    </source>
</evidence>
<keyword evidence="6" id="KW-0040">ANK repeat</keyword>
<evidence type="ECO:0000256" key="2">
    <source>
        <dbReference type="ARBA" id="ARBA00022737"/>
    </source>
</evidence>
<dbReference type="InterPro" id="IPR045234">
    <property type="entry name" value="Unkempt-like"/>
</dbReference>
<dbReference type="GeneID" id="110801667"/>
<evidence type="ECO:0000313" key="11">
    <source>
        <dbReference type="RefSeq" id="XP_021862747.1"/>
    </source>
</evidence>
<sequence length="633" mass="69102">MGMDIELVSNSASNSLEIAASGDVTSFQLAVDSGKVSIDEVDLWYTRRIGSNQMAYEERTPLMVAAQYGSTQIVDFILQSGGVDVNRVSGSDRVTALHCAVAGGSHSSGAVVQRLISASANINIIDANGNKASDLISMFSRVPSKNSNKQLDILLKSGYSDSDSSSISGFSSDSETESKKEFSVSELPDINNGVYGSDDFRMYCFKIKPCSRAYTHDWTECPFAHPGENARRRDPKKYQYTCVPCPEFKKGSCKKGEECEFAHGVFESWLHPAQYRTRLCKDEIGCARKVCFFAHKREELRPVYASTGSAIPDVSVSSPGGFSNASSTPPMSPSYAPLSPGNGASPGAGGMYQGKSSNFGASPPNLQLPGSRLRSSFSARDVELERELIKLETQLMNQQHQQYQDYQQHQQQQHQHQQQQHQQVLSPRPSPRWNNNNNNNNNNNMGRVSDMMPGSNLESAFASINVSRKMSPPSVLDSPLRKLSPPRGLDSPKSMAAAMLNSRAAAFVKRSQSFIDRSATMGANMSSPMSDWGSPNGKLDWGIHGEELNKLRKSNSFGFRGANNNNNATRTSPPGFNQPDVSWVNSLVKDEAGAGYLGARSPSYGRNGAGNGVQVQDMCLPWEQLYIEEQLVA</sequence>
<reference evidence="11" key="2">
    <citation type="submission" date="2025-08" db="UniProtKB">
        <authorList>
            <consortium name="RefSeq"/>
        </authorList>
    </citation>
    <scope>IDENTIFICATION</scope>
    <source>
        <tissue evidence="11">Leaf</tissue>
    </source>
</reference>
<dbReference type="InterPro" id="IPR000571">
    <property type="entry name" value="Znf_CCCH"/>
</dbReference>
<proteinExistence type="predicted"/>
<dbReference type="PANTHER" id="PTHR14493">
    <property type="entry name" value="UNKEMPT FAMILY MEMBER"/>
    <property type="match status" value="1"/>
</dbReference>
<dbReference type="SMART" id="SM00248">
    <property type="entry name" value="ANK"/>
    <property type="match status" value="2"/>
</dbReference>
<dbReference type="Gene3D" id="1.25.40.20">
    <property type="entry name" value="Ankyrin repeat-containing domain"/>
    <property type="match status" value="1"/>
</dbReference>
<dbReference type="GO" id="GO:0010468">
    <property type="term" value="P:regulation of gene expression"/>
    <property type="evidence" value="ECO:0007669"/>
    <property type="project" value="UniProtKB-ARBA"/>
</dbReference>
<dbReference type="PROSITE" id="PS50103">
    <property type="entry name" value="ZF_C3H1"/>
    <property type="match status" value="1"/>
</dbReference>
<dbReference type="SUPFAM" id="SSF48403">
    <property type="entry name" value="Ankyrin repeat"/>
    <property type="match status" value="1"/>
</dbReference>
<dbReference type="Pfam" id="PF00642">
    <property type="entry name" value="zf-CCCH"/>
    <property type="match status" value="1"/>
</dbReference>
<keyword evidence="2" id="KW-0677">Repeat</keyword>
<accession>A0A9R0J7P3</accession>
<feature type="compositionally biased region" description="Low complexity" evidence="8">
    <location>
        <begin position="434"/>
        <end position="444"/>
    </location>
</feature>
<evidence type="ECO:0000259" key="9">
    <source>
        <dbReference type="PROSITE" id="PS50103"/>
    </source>
</evidence>
<evidence type="ECO:0000256" key="3">
    <source>
        <dbReference type="ARBA" id="ARBA00022771"/>
    </source>
</evidence>
<dbReference type="SUPFAM" id="SSF81995">
    <property type="entry name" value="beta-sandwich domain of Sec23/24"/>
    <property type="match status" value="1"/>
</dbReference>
<keyword evidence="5" id="KW-0238">DNA-binding</keyword>
<dbReference type="InterPro" id="IPR057444">
    <property type="entry name" value="Znf-CCCH_AtC3H23-like"/>
</dbReference>
<name>A0A9R0J7P3_SPIOL</name>
<dbReference type="InterPro" id="IPR036770">
    <property type="entry name" value="Ankyrin_rpt-contain_sf"/>
</dbReference>
<dbReference type="InterPro" id="IPR002110">
    <property type="entry name" value="Ankyrin_rpt"/>
</dbReference>
<gene>
    <name evidence="11" type="primary">LOC110801667</name>
</gene>
<evidence type="ECO:0000256" key="4">
    <source>
        <dbReference type="ARBA" id="ARBA00022833"/>
    </source>
</evidence>
<dbReference type="GO" id="GO:0003677">
    <property type="term" value="F:DNA binding"/>
    <property type="evidence" value="ECO:0007669"/>
    <property type="project" value="UniProtKB-KW"/>
</dbReference>
<dbReference type="Pfam" id="PF25512">
    <property type="entry name" value="zf-CCCH_AtC3H23"/>
    <property type="match status" value="1"/>
</dbReference>
<feature type="region of interest" description="Disordered" evidence="8">
    <location>
        <begin position="400"/>
        <end position="454"/>
    </location>
</feature>
<protein>
    <submittedName>
        <fullName evidence="11">Zinc finger CCCH domain-containing protein 47</fullName>
    </submittedName>
</protein>
<evidence type="ECO:0000256" key="1">
    <source>
        <dbReference type="ARBA" id="ARBA00022723"/>
    </source>
</evidence>
<dbReference type="PANTHER" id="PTHR14493:SF86">
    <property type="entry name" value="ZINC FINGER CCCH DOMAIN-CONTAINING PROTEIN 47"/>
    <property type="match status" value="1"/>
</dbReference>
<keyword evidence="4 7" id="KW-0862">Zinc</keyword>
<evidence type="ECO:0000256" key="8">
    <source>
        <dbReference type="SAM" id="MobiDB-lite"/>
    </source>
</evidence>
<dbReference type="Gene3D" id="3.30.1370.210">
    <property type="match status" value="1"/>
</dbReference>
<feature type="zinc finger region" description="C3H1-type" evidence="7">
    <location>
        <begin position="239"/>
        <end position="266"/>
    </location>
</feature>
<dbReference type="SMART" id="SM00356">
    <property type="entry name" value="ZnF_C3H1"/>
    <property type="match status" value="1"/>
</dbReference>
<feature type="repeat" description="ANK" evidence="6">
    <location>
        <begin position="92"/>
        <end position="127"/>
    </location>
</feature>
<reference evidence="10" key="1">
    <citation type="journal article" date="2021" name="Nat. Commun.">
        <title>Genomic analyses provide insights into spinach domestication and the genetic basis of agronomic traits.</title>
        <authorList>
            <person name="Cai X."/>
            <person name="Sun X."/>
            <person name="Xu C."/>
            <person name="Sun H."/>
            <person name="Wang X."/>
            <person name="Ge C."/>
            <person name="Zhang Z."/>
            <person name="Wang Q."/>
            <person name="Fei Z."/>
            <person name="Jiao C."/>
            <person name="Wang Q."/>
        </authorList>
    </citation>
    <scope>NUCLEOTIDE SEQUENCE [LARGE SCALE GENOMIC DNA]</scope>
    <source>
        <strain evidence="10">cv. Varoflay</strain>
    </source>
</reference>
<feature type="region of interest" description="Disordered" evidence="8">
    <location>
        <begin position="469"/>
        <end position="491"/>
    </location>
</feature>
<keyword evidence="10" id="KW-1185">Reference proteome</keyword>
<dbReference type="KEGG" id="soe:110801667"/>
<dbReference type="OrthoDB" id="410307at2759"/>